<keyword evidence="4 5" id="KW-0472">Membrane</keyword>
<dbReference type="GO" id="GO:0055085">
    <property type="term" value="P:transmembrane transport"/>
    <property type="evidence" value="ECO:0007669"/>
    <property type="project" value="InterPro"/>
</dbReference>
<comment type="subcellular location">
    <subcellularLocation>
        <location evidence="1">Membrane</location>
        <topology evidence="1">Multi-pass membrane protein</topology>
    </subcellularLocation>
</comment>
<feature type="transmembrane region" description="Helical" evidence="5">
    <location>
        <begin position="243"/>
        <end position="265"/>
    </location>
</feature>
<evidence type="ECO:0000256" key="1">
    <source>
        <dbReference type="ARBA" id="ARBA00004141"/>
    </source>
</evidence>
<proteinExistence type="predicted"/>
<feature type="transmembrane region" description="Helical" evidence="5">
    <location>
        <begin position="48"/>
        <end position="68"/>
    </location>
</feature>
<dbReference type="PANTHER" id="PTHR42770">
    <property type="entry name" value="AMINO ACID TRANSPORTER-RELATED"/>
    <property type="match status" value="1"/>
</dbReference>
<keyword evidence="3 5" id="KW-1133">Transmembrane helix</keyword>
<dbReference type="KEGG" id="cfer:D4Z93_11450"/>
<feature type="domain" description="Amino acid permease/ SLC12A" evidence="6">
    <location>
        <begin position="23"/>
        <end position="425"/>
    </location>
</feature>
<accession>A0A386H625</accession>
<reference evidence="7 8" key="1">
    <citation type="journal article" date="2019" name="Int. J. Syst. Evol. Microbiol.">
        <title>Clostridium fermenticellae sp. nov., isolated from the mud in a fermentation cellar for the production of the Chinese liquor, baijiu.</title>
        <authorList>
            <person name="Xu P.X."/>
            <person name="Chai L.J."/>
            <person name="Qiu T."/>
            <person name="Zhang X.J."/>
            <person name="Lu Z.M."/>
            <person name="Xiao C."/>
            <person name="Wang S.T."/>
            <person name="Shen C.H."/>
            <person name="Shi J.S."/>
            <person name="Xu Z.H."/>
        </authorList>
    </citation>
    <scope>NUCLEOTIDE SEQUENCE [LARGE SCALE GENOMIC DNA]</scope>
    <source>
        <strain evidence="7 8">JN500901</strain>
    </source>
</reference>
<dbReference type="Gene3D" id="1.20.1740.10">
    <property type="entry name" value="Amino acid/polyamine transporter I"/>
    <property type="match status" value="1"/>
</dbReference>
<sequence length="456" mass="49751">MGVENEHTEEPKLKRVLTLNSLVFYGLAFMIPLTIFTTYGLATKTTHGMISLTYTVATIAMGFTAFSYSRMVKAYPVAGAAYSYVTKSMNPYIGFLTGWAVLLGYIVLPMLNYVVIGIYLSALIPAIPSWVFIVVAIMFVTLINHLGIELASIVNNTIVWLQILFLVVFLGFVFKYVLGGGGAGTLFDFHAYFNPVEFNKPGVGISAILAGGSILALSFLGFDAISTLSEEAINPERNVGRAILISCISAGTGFVIITYFLQLAWPQAFNQILNEESASVELIRRIYNSGLLQAFFTIVFSAGLLASSLAGVTSASRVLYGMGRDGILPPKIFGRLHPKYKTPTYSILIIGAISLLAIVVPLAIATGILNFGALLTFAMVNFSVIAHYFVRSKKRKGMDIVRYLIMPIIGAAVCLAIWSQLGFIQMTCGIIWLIFGFIYLAHKTKIFRELPPQIGV</sequence>
<dbReference type="GO" id="GO:0016020">
    <property type="term" value="C:membrane"/>
    <property type="evidence" value="ECO:0007669"/>
    <property type="project" value="UniProtKB-SubCell"/>
</dbReference>
<feature type="transmembrane region" description="Helical" evidence="5">
    <location>
        <begin position="345"/>
        <end position="365"/>
    </location>
</feature>
<evidence type="ECO:0000313" key="8">
    <source>
        <dbReference type="Proteomes" id="UP000266301"/>
    </source>
</evidence>
<organism evidence="7 8">
    <name type="scientific">Clostridium fermenticellae</name>
    <dbReference type="NCBI Taxonomy" id="2068654"/>
    <lineage>
        <taxon>Bacteria</taxon>
        <taxon>Bacillati</taxon>
        <taxon>Bacillota</taxon>
        <taxon>Clostridia</taxon>
        <taxon>Eubacteriales</taxon>
        <taxon>Clostridiaceae</taxon>
        <taxon>Clostridium</taxon>
    </lineage>
</organism>
<dbReference type="RefSeq" id="WP_119973655.1">
    <property type="nucleotide sequence ID" value="NZ_CP032416.1"/>
</dbReference>
<feature type="transmembrane region" description="Helical" evidence="5">
    <location>
        <begin position="291"/>
        <end position="312"/>
    </location>
</feature>
<evidence type="ECO:0000256" key="3">
    <source>
        <dbReference type="ARBA" id="ARBA00022989"/>
    </source>
</evidence>
<dbReference type="InterPro" id="IPR050367">
    <property type="entry name" value="APC_superfamily"/>
</dbReference>
<dbReference type="PANTHER" id="PTHR42770:SF8">
    <property type="entry name" value="PUTRESCINE IMPORTER PUUP"/>
    <property type="match status" value="1"/>
</dbReference>
<feature type="transmembrane region" description="Helical" evidence="5">
    <location>
        <begin position="113"/>
        <end position="146"/>
    </location>
</feature>
<dbReference type="EMBL" id="CP032416">
    <property type="protein sequence ID" value="AYD41100.1"/>
    <property type="molecule type" value="Genomic_DNA"/>
</dbReference>
<evidence type="ECO:0000256" key="5">
    <source>
        <dbReference type="SAM" id="Phobius"/>
    </source>
</evidence>
<protein>
    <submittedName>
        <fullName evidence="7">APC family permease</fullName>
    </submittedName>
</protein>
<feature type="transmembrane region" description="Helical" evidence="5">
    <location>
        <begin position="158"/>
        <end position="178"/>
    </location>
</feature>
<feature type="transmembrane region" description="Helical" evidence="5">
    <location>
        <begin position="401"/>
        <end position="418"/>
    </location>
</feature>
<dbReference type="Proteomes" id="UP000266301">
    <property type="component" value="Chromosome"/>
</dbReference>
<feature type="transmembrane region" description="Helical" evidence="5">
    <location>
        <begin position="203"/>
        <end position="222"/>
    </location>
</feature>
<feature type="transmembrane region" description="Helical" evidence="5">
    <location>
        <begin position="22"/>
        <end position="42"/>
    </location>
</feature>
<evidence type="ECO:0000256" key="4">
    <source>
        <dbReference type="ARBA" id="ARBA00023136"/>
    </source>
</evidence>
<dbReference type="AlphaFoldDB" id="A0A386H625"/>
<gene>
    <name evidence="7" type="ORF">D4Z93_11450</name>
</gene>
<dbReference type="PIRSF" id="PIRSF006060">
    <property type="entry name" value="AA_transporter"/>
    <property type="match status" value="1"/>
</dbReference>
<dbReference type="InterPro" id="IPR004841">
    <property type="entry name" value="AA-permease/SLC12A_dom"/>
</dbReference>
<feature type="transmembrane region" description="Helical" evidence="5">
    <location>
        <begin position="371"/>
        <end position="389"/>
    </location>
</feature>
<evidence type="ECO:0000256" key="2">
    <source>
        <dbReference type="ARBA" id="ARBA00022692"/>
    </source>
</evidence>
<feature type="transmembrane region" description="Helical" evidence="5">
    <location>
        <begin position="89"/>
        <end position="107"/>
    </location>
</feature>
<evidence type="ECO:0000259" key="6">
    <source>
        <dbReference type="Pfam" id="PF00324"/>
    </source>
</evidence>
<dbReference type="Pfam" id="PF00324">
    <property type="entry name" value="AA_permease"/>
    <property type="match status" value="1"/>
</dbReference>
<evidence type="ECO:0000313" key="7">
    <source>
        <dbReference type="EMBL" id="AYD41100.1"/>
    </source>
</evidence>
<keyword evidence="8" id="KW-1185">Reference proteome</keyword>
<keyword evidence="2 5" id="KW-0812">Transmembrane</keyword>
<dbReference type="OrthoDB" id="178667at2"/>
<feature type="transmembrane region" description="Helical" evidence="5">
    <location>
        <begin position="424"/>
        <end position="441"/>
    </location>
</feature>
<name>A0A386H625_9CLOT</name>